<organism evidence="1 2">
    <name type="scientific">Candidatus Borkfalkia faecipullorum</name>
    <dbReference type="NCBI Taxonomy" id="2838510"/>
    <lineage>
        <taxon>Bacteria</taxon>
        <taxon>Bacillati</taxon>
        <taxon>Bacillota</taxon>
        <taxon>Clostridia</taxon>
        <taxon>Christensenellales</taxon>
        <taxon>Christensenellaceae</taxon>
        <taxon>Candidatus Borkfalkia</taxon>
    </lineage>
</organism>
<reference evidence="1" key="1">
    <citation type="journal article" date="2021" name="PeerJ">
        <title>Extensive microbial diversity within the chicken gut microbiome revealed by metagenomics and culture.</title>
        <authorList>
            <person name="Gilroy R."/>
            <person name="Ravi A."/>
            <person name="Getino M."/>
            <person name="Pursley I."/>
            <person name="Horton D.L."/>
            <person name="Alikhan N.F."/>
            <person name="Baker D."/>
            <person name="Gharbi K."/>
            <person name="Hall N."/>
            <person name="Watson M."/>
            <person name="Adriaenssens E.M."/>
            <person name="Foster-Nyarko E."/>
            <person name="Jarju S."/>
            <person name="Secka A."/>
            <person name="Antonio M."/>
            <person name="Oren A."/>
            <person name="Chaudhuri R.R."/>
            <person name="La Ragione R."/>
            <person name="Hildebrand F."/>
            <person name="Pallen M.J."/>
        </authorList>
    </citation>
    <scope>NUCLEOTIDE SEQUENCE</scope>
    <source>
        <strain evidence="1">811</strain>
    </source>
</reference>
<comment type="caution">
    <text evidence="1">The sequence shown here is derived from an EMBL/GenBank/DDBJ whole genome shotgun (WGS) entry which is preliminary data.</text>
</comment>
<proteinExistence type="predicted"/>
<evidence type="ECO:0000313" key="1">
    <source>
        <dbReference type="EMBL" id="HIX07917.1"/>
    </source>
</evidence>
<evidence type="ECO:0000313" key="2">
    <source>
        <dbReference type="Proteomes" id="UP000824204"/>
    </source>
</evidence>
<dbReference type="Proteomes" id="UP000824204">
    <property type="component" value="Unassembled WGS sequence"/>
</dbReference>
<gene>
    <name evidence="1" type="ORF">H9741_05570</name>
</gene>
<evidence type="ECO:0008006" key="3">
    <source>
        <dbReference type="Google" id="ProtNLM"/>
    </source>
</evidence>
<reference evidence="1" key="2">
    <citation type="submission" date="2021-04" db="EMBL/GenBank/DDBJ databases">
        <authorList>
            <person name="Gilroy R."/>
        </authorList>
    </citation>
    <scope>NUCLEOTIDE SEQUENCE</scope>
    <source>
        <strain evidence="1">811</strain>
    </source>
</reference>
<dbReference type="AlphaFoldDB" id="A0A9D2AGH7"/>
<protein>
    <recommendedName>
        <fullName evidence="3">Chorion class high-cysteine HCB protein 13</fullName>
    </recommendedName>
</protein>
<accession>A0A9D2AGH7</accession>
<name>A0A9D2AGH7_9FIRM</name>
<dbReference type="EMBL" id="DXFX01000071">
    <property type="protein sequence ID" value="HIX07917.1"/>
    <property type="molecule type" value="Genomic_DNA"/>
</dbReference>
<sequence length="67" mass="7165">MNCFESLGGNGCLWILILLLVLCCSQTGILNNILDSCWLPIILAIAYCVCKKGGLYNLFSGCGCGCK</sequence>